<dbReference type="CDD" id="cd00761">
    <property type="entry name" value="Glyco_tranf_GTA_type"/>
    <property type="match status" value="1"/>
</dbReference>
<evidence type="ECO:0008006" key="3">
    <source>
        <dbReference type="Google" id="ProtNLM"/>
    </source>
</evidence>
<evidence type="ECO:0000313" key="1">
    <source>
        <dbReference type="EMBL" id="MCQ8242535.1"/>
    </source>
</evidence>
<name>A0ABT1W4N0_9PROT</name>
<keyword evidence="2" id="KW-1185">Reference proteome</keyword>
<dbReference type="EMBL" id="JAMZEJ010000013">
    <property type="protein sequence ID" value="MCQ8242535.1"/>
    <property type="molecule type" value="Genomic_DNA"/>
</dbReference>
<dbReference type="RefSeq" id="WP_422921299.1">
    <property type="nucleotide sequence ID" value="NZ_JAMZEJ010000013.1"/>
</dbReference>
<proteinExistence type="predicted"/>
<dbReference type="Proteomes" id="UP001524547">
    <property type="component" value="Unassembled WGS sequence"/>
</dbReference>
<accession>A0ABT1W4N0</accession>
<organism evidence="1 2">
    <name type="scientific">Rhizosaccharibacter radicis</name>
    <dbReference type="NCBI Taxonomy" id="2782605"/>
    <lineage>
        <taxon>Bacteria</taxon>
        <taxon>Pseudomonadati</taxon>
        <taxon>Pseudomonadota</taxon>
        <taxon>Alphaproteobacteria</taxon>
        <taxon>Acetobacterales</taxon>
        <taxon>Acetobacteraceae</taxon>
        <taxon>Rhizosaccharibacter</taxon>
    </lineage>
</organism>
<sequence>MVRLGIGIVTFRRRTLAQDAIDAVRRFTRRPCHVVVADDGSDSETIAHLGGCATIITGNNHGVTWNKNRALFYLRSVMHCDVVILLEDDVHPKTFGWEEAWIEASLRWGHANLAGSWFRSMFVRGSGTAADPYLSPAFSGQCTSFSGEALDYAGYLDTRYRGFGVGHVDHTFRLARLGYGAVRDPEHGLLFRLIVSPLRLLESVSARNENDVVRNHDLYTTLQHEPAFRFPWSTDGELEEFRFEQKNRFTPFQDEPFATPTV</sequence>
<dbReference type="SUPFAM" id="SSF53448">
    <property type="entry name" value="Nucleotide-diphospho-sugar transferases"/>
    <property type="match status" value="1"/>
</dbReference>
<gene>
    <name evidence="1" type="ORF">NFI88_17065</name>
</gene>
<dbReference type="Gene3D" id="3.90.550.10">
    <property type="entry name" value="Spore Coat Polysaccharide Biosynthesis Protein SpsA, Chain A"/>
    <property type="match status" value="1"/>
</dbReference>
<reference evidence="1 2" key="1">
    <citation type="submission" date="2022-06" db="EMBL/GenBank/DDBJ databases">
        <title>Rhizosaccharibacter gen. nov. sp. nov. KSS12, endophytic bacteria isolated from sugarcane.</title>
        <authorList>
            <person name="Pitiwittayakul N."/>
        </authorList>
    </citation>
    <scope>NUCLEOTIDE SEQUENCE [LARGE SCALE GENOMIC DNA]</scope>
    <source>
        <strain evidence="1 2">KSS12</strain>
    </source>
</reference>
<evidence type="ECO:0000313" key="2">
    <source>
        <dbReference type="Proteomes" id="UP001524547"/>
    </source>
</evidence>
<comment type="caution">
    <text evidence="1">The sequence shown here is derived from an EMBL/GenBank/DDBJ whole genome shotgun (WGS) entry which is preliminary data.</text>
</comment>
<protein>
    <recommendedName>
        <fullName evidence="3">Glycosyltransferase 2-like domain-containing protein</fullName>
    </recommendedName>
</protein>
<dbReference type="InterPro" id="IPR029044">
    <property type="entry name" value="Nucleotide-diphossugar_trans"/>
</dbReference>